<gene>
    <name evidence="2" type="ORF">HNR68_000312</name>
</gene>
<comment type="caution">
    <text evidence="2">The sequence shown here is derived from an EMBL/GenBank/DDBJ whole genome shotgun (WGS) entry which is preliminary data.</text>
</comment>
<dbReference type="AlphaFoldDB" id="A0A853ABA7"/>
<dbReference type="PANTHER" id="PTHR23248:SF9">
    <property type="entry name" value="PHOSPHOLIPID SCRAMBLASE"/>
    <property type="match status" value="1"/>
</dbReference>
<evidence type="ECO:0000259" key="1">
    <source>
        <dbReference type="Pfam" id="PF10708"/>
    </source>
</evidence>
<organism evidence="2 3">
    <name type="scientific">Saccharopolyspora hordei</name>
    <dbReference type="NCBI Taxonomy" id="1838"/>
    <lineage>
        <taxon>Bacteria</taxon>
        <taxon>Bacillati</taxon>
        <taxon>Actinomycetota</taxon>
        <taxon>Actinomycetes</taxon>
        <taxon>Pseudonocardiales</taxon>
        <taxon>Pseudonocardiaceae</taxon>
        <taxon>Saccharopolyspora</taxon>
    </lineage>
</organism>
<dbReference type="InterPro" id="IPR025659">
    <property type="entry name" value="Tubby-like_C"/>
</dbReference>
<dbReference type="GO" id="GO:0005886">
    <property type="term" value="C:plasma membrane"/>
    <property type="evidence" value="ECO:0007669"/>
    <property type="project" value="TreeGrafter"/>
</dbReference>
<dbReference type="InterPro" id="IPR005552">
    <property type="entry name" value="Scramblase"/>
</dbReference>
<dbReference type="Pfam" id="PF03803">
    <property type="entry name" value="Scramblase"/>
    <property type="match status" value="1"/>
</dbReference>
<keyword evidence="3" id="KW-1185">Reference proteome</keyword>
<sequence length="272" mass="29935">MNAPPPGWYPDQADPRYVRWWDGRQWTPHVQPAQQPAPPQADVSALEVSFGSTGDPASVQQQVQQRAGVGGPVAGGGGTLFTEPILVINQKAKLIEMSNEYAIYDQHGRQLGSVVQVGQSGAQKALRAFTKLDTLMSVKLEIRDITGRPVLLLTRPPQLIKGTVHVQRPDQTPIGDVKLANFWGKARFDFEVGGQRIGGLQAENLRAWDIKVLDHADQEIGKITKTWQGFAKAAFTTADNYVLQLHRPLQDPLLSMVLSSALTFDTVFSQHQ</sequence>
<feature type="domain" description="DUF2510" evidence="1">
    <location>
        <begin position="6"/>
        <end position="38"/>
    </location>
</feature>
<dbReference type="GO" id="GO:0017128">
    <property type="term" value="F:phospholipid scramblase activity"/>
    <property type="evidence" value="ECO:0007669"/>
    <property type="project" value="InterPro"/>
</dbReference>
<protein>
    <submittedName>
        <fullName evidence="2">Uncharacterized protein YxjI</fullName>
    </submittedName>
</protein>
<dbReference type="InterPro" id="IPR018929">
    <property type="entry name" value="DUF2510"/>
</dbReference>
<dbReference type="PANTHER" id="PTHR23248">
    <property type="entry name" value="PHOSPHOLIPID SCRAMBLASE-RELATED"/>
    <property type="match status" value="1"/>
</dbReference>
<proteinExistence type="predicted"/>
<dbReference type="Proteomes" id="UP000587002">
    <property type="component" value="Unassembled WGS sequence"/>
</dbReference>
<dbReference type="EMBL" id="JACCFJ010000001">
    <property type="protein sequence ID" value="NYI81682.1"/>
    <property type="molecule type" value="Genomic_DNA"/>
</dbReference>
<reference evidence="2 3" key="1">
    <citation type="submission" date="2020-07" db="EMBL/GenBank/DDBJ databases">
        <title>Sequencing the genomes of 1000 actinobacteria strains.</title>
        <authorList>
            <person name="Klenk H.-P."/>
        </authorList>
    </citation>
    <scope>NUCLEOTIDE SEQUENCE [LARGE SCALE GENOMIC DNA]</scope>
    <source>
        <strain evidence="2 3">DSM 44065</strain>
    </source>
</reference>
<name>A0A853ABA7_9PSEU</name>
<dbReference type="RefSeq" id="WP_179716888.1">
    <property type="nucleotide sequence ID" value="NZ_BAABFH010000001.1"/>
</dbReference>
<dbReference type="Pfam" id="PF10708">
    <property type="entry name" value="DUF2510"/>
    <property type="match status" value="1"/>
</dbReference>
<evidence type="ECO:0000313" key="3">
    <source>
        <dbReference type="Proteomes" id="UP000587002"/>
    </source>
</evidence>
<accession>A0A853ABA7</accession>
<evidence type="ECO:0000313" key="2">
    <source>
        <dbReference type="EMBL" id="NYI81682.1"/>
    </source>
</evidence>
<dbReference type="SUPFAM" id="SSF54518">
    <property type="entry name" value="Tubby C-terminal domain-like"/>
    <property type="match status" value="1"/>
</dbReference>